<dbReference type="OrthoDB" id="2616032at2"/>
<gene>
    <name evidence="2" type="ORF">E0485_15165</name>
</gene>
<dbReference type="Proteomes" id="UP000295418">
    <property type="component" value="Unassembled WGS sequence"/>
</dbReference>
<reference evidence="2 3" key="1">
    <citation type="submission" date="2019-03" db="EMBL/GenBank/DDBJ databases">
        <authorList>
            <person name="Kim M.K.M."/>
        </authorList>
    </citation>
    <scope>NUCLEOTIDE SEQUENCE [LARGE SCALE GENOMIC DNA]</scope>
    <source>
        <strain evidence="2 3">18JY21-1</strain>
    </source>
</reference>
<protein>
    <submittedName>
        <fullName evidence="2">Uncharacterized protein</fullName>
    </submittedName>
</protein>
<name>A0A4R4E8P5_9BACL</name>
<keyword evidence="3" id="KW-1185">Reference proteome</keyword>
<comment type="caution">
    <text evidence="2">The sequence shown here is derived from an EMBL/GenBank/DDBJ whole genome shotgun (WGS) entry which is preliminary data.</text>
</comment>
<dbReference type="EMBL" id="SKFG01000014">
    <property type="protein sequence ID" value="TCZ76174.1"/>
    <property type="molecule type" value="Genomic_DNA"/>
</dbReference>
<dbReference type="RefSeq" id="WP_132418900.1">
    <property type="nucleotide sequence ID" value="NZ_SKFG01000014.1"/>
</dbReference>
<evidence type="ECO:0000256" key="1">
    <source>
        <dbReference type="SAM" id="MobiDB-lite"/>
    </source>
</evidence>
<sequence>MSVKPKKKRTRKANIIVEETNQIPAILEQLKELIKNEVYVGVFSDDNELAQVAAIQEYGSVKKGIPERSFLRAGMVKGSAKISKIVRNGINGVVENGEDVQAFMSAIGEIAIDRVTTYFDKLQDPPLKPETIARKKDRNTKPLINTNQMREAIQFEVRPKSAKK</sequence>
<evidence type="ECO:0000313" key="3">
    <source>
        <dbReference type="Proteomes" id="UP000295418"/>
    </source>
</evidence>
<accession>A0A4R4E8P5</accession>
<evidence type="ECO:0000313" key="2">
    <source>
        <dbReference type="EMBL" id="TCZ76174.1"/>
    </source>
</evidence>
<dbReference type="AlphaFoldDB" id="A0A4R4E8P5"/>
<feature type="region of interest" description="Disordered" evidence="1">
    <location>
        <begin position="133"/>
        <end position="164"/>
    </location>
</feature>
<organism evidence="2 3">
    <name type="scientific">Paenibacillus albiflavus</name>
    <dbReference type="NCBI Taxonomy" id="2545760"/>
    <lineage>
        <taxon>Bacteria</taxon>
        <taxon>Bacillati</taxon>
        <taxon>Bacillota</taxon>
        <taxon>Bacilli</taxon>
        <taxon>Bacillales</taxon>
        <taxon>Paenibacillaceae</taxon>
        <taxon>Paenibacillus</taxon>
    </lineage>
</organism>
<proteinExistence type="predicted"/>